<organism evidence="2 3">
    <name type="scientific">Bimuria novae-zelandiae CBS 107.79</name>
    <dbReference type="NCBI Taxonomy" id="1447943"/>
    <lineage>
        <taxon>Eukaryota</taxon>
        <taxon>Fungi</taxon>
        <taxon>Dikarya</taxon>
        <taxon>Ascomycota</taxon>
        <taxon>Pezizomycotina</taxon>
        <taxon>Dothideomycetes</taxon>
        <taxon>Pleosporomycetidae</taxon>
        <taxon>Pleosporales</taxon>
        <taxon>Massarineae</taxon>
        <taxon>Didymosphaeriaceae</taxon>
        <taxon>Bimuria</taxon>
    </lineage>
</organism>
<keyword evidence="1" id="KW-1133">Transmembrane helix</keyword>
<accession>A0A6A5VFQ1</accession>
<dbReference type="AlphaFoldDB" id="A0A6A5VFQ1"/>
<keyword evidence="3" id="KW-1185">Reference proteome</keyword>
<reference evidence="2" key="1">
    <citation type="journal article" date="2020" name="Stud. Mycol.">
        <title>101 Dothideomycetes genomes: a test case for predicting lifestyles and emergence of pathogens.</title>
        <authorList>
            <person name="Haridas S."/>
            <person name="Albert R."/>
            <person name="Binder M."/>
            <person name="Bloem J."/>
            <person name="Labutti K."/>
            <person name="Salamov A."/>
            <person name="Andreopoulos B."/>
            <person name="Baker S."/>
            <person name="Barry K."/>
            <person name="Bills G."/>
            <person name="Bluhm B."/>
            <person name="Cannon C."/>
            <person name="Castanera R."/>
            <person name="Culley D."/>
            <person name="Daum C."/>
            <person name="Ezra D."/>
            <person name="Gonzalez J."/>
            <person name="Henrissat B."/>
            <person name="Kuo A."/>
            <person name="Liang C."/>
            <person name="Lipzen A."/>
            <person name="Lutzoni F."/>
            <person name="Magnuson J."/>
            <person name="Mondo S."/>
            <person name="Nolan M."/>
            <person name="Ohm R."/>
            <person name="Pangilinan J."/>
            <person name="Park H.-J."/>
            <person name="Ramirez L."/>
            <person name="Alfaro M."/>
            <person name="Sun H."/>
            <person name="Tritt A."/>
            <person name="Yoshinaga Y."/>
            <person name="Zwiers L.-H."/>
            <person name="Turgeon B."/>
            <person name="Goodwin S."/>
            <person name="Spatafora J."/>
            <person name="Crous P."/>
            <person name="Grigoriev I."/>
        </authorList>
    </citation>
    <scope>NUCLEOTIDE SEQUENCE</scope>
    <source>
        <strain evidence="2">CBS 107.79</strain>
    </source>
</reference>
<dbReference type="EMBL" id="ML976673">
    <property type="protein sequence ID" value="KAF1974742.1"/>
    <property type="molecule type" value="Genomic_DNA"/>
</dbReference>
<sequence>MACWKLRRRKLFFLTKTPTYYRFTTVLVFFFLNGRTLFSAWLDSTGVWDWWGR</sequence>
<evidence type="ECO:0000313" key="3">
    <source>
        <dbReference type="Proteomes" id="UP000800036"/>
    </source>
</evidence>
<gene>
    <name evidence="2" type="ORF">BU23DRAFT_89957</name>
</gene>
<name>A0A6A5VFQ1_9PLEO</name>
<feature type="transmembrane region" description="Helical" evidence="1">
    <location>
        <begin position="20"/>
        <end position="42"/>
    </location>
</feature>
<dbReference type="Proteomes" id="UP000800036">
    <property type="component" value="Unassembled WGS sequence"/>
</dbReference>
<evidence type="ECO:0000313" key="2">
    <source>
        <dbReference type="EMBL" id="KAF1974742.1"/>
    </source>
</evidence>
<keyword evidence="1" id="KW-0812">Transmembrane</keyword>
<protein>
    <submittedName>
        <fullName evidence="2">Uncharacterized protein</fullName>
    </submittedName>
</protein>
<keyword evidence="1" id="KW-0472">Membrane</keyword>
<evidence type="ECO:0000256" key="1">
    <source>
        <dbReference type="SAM" id="Phobius"/>
    </source>
</evidence>
<proteinExistence type="predicted"/>